<evidence type="ECO:0000256" key="6">
    <source>
        <dbReference type="ARBA" id="ARBA00022801"/>
    </source>
</evidence>
<keyword evidence="7" id="KW-0788">Thiol protease</keyword>
<dbReference type="InterPro" id="IPR003591">
    <property type="entry name" value="Leu-rich_rpt_typical-subtyp"/>
</dbReference>
<dbReference type="FunFam" id="3.30.70.1390:FF:000006">
    <property type="entry name" value="Cyclic GMP-binding protein C"/>
    <property type="match status" value="1"/>
</dbReference>
<evidence type="ECO:0000256" key="13">
    <source>
        <dbReference type="ARBA" id="ARBA00068118"/>
    </source>
</evidence>
<evidence type="ECO:0000256" key="2">
    <source>
        <dbReference type="ARBA" id="ARBA00022614"/>
    </source>
</evidence>
<dbReference type="InterPro" id="IPR011600">
    <property type="entry name" value="Pept_C14_caspase"/>
</dbReference>
<dbReference type="InterPro" id="IPR033139">
    <property type="entry name" value="Caspase_cys_AS"/>
</dbReference>
<evidence type="ECO:0000256" key="8">
    <source>
        <dbReference type="ARBA" id="ARBA00023145"/>
    </source>
</evidence>
<dbReference type="Pfam" id="PF25497">
    <property type="entry name" value="COR-B"/>
    <property type="match status" value="1"/>
</dbReference>
<dbReference type="InterPro" id="IPR029030">
    <property type="entry name" value="Caspase-like_dom_sf"/>
</dbReference>
<keyword evidence="4" id="KW-0677">Repeat</keyword>
<dbReference type="Pfam" id="PF08477">
    <property type="entry name" value="Roc"/>
    <property type="match status" value="1"/>
</dbReference>
<reference evidence="19" key="1">
    <citation type="submission" date="2022-01" db="EMBL/GenBank/DDBJ databases">
        <authorList>
            <person name="Braso-Vives M."/>
        </authorList>
    </citation>
    <scope>NUCLEOTIDE SEQUENCE</scope>
</reference>
<dbReference type="InterPro" id="IPR001611">
    <property type="entry name" value="Leu-rich_rpt"/>
</dbReference>
<dbReference type="PRINTS" id="PR00376">
    <property type="entry name" value="IL1BCENZYME"/>
</dbReference>
<dbReference type="InterPro" id="IPR055414">
    <property type="entry name" value="LRR_R13L4/SHOC2-like"/>
</dbReference>
<dbReference type="SMART" id="SM00369">
    <property type="entry name" value="LRR_TYP"/>
    <property type="match status" value="14"/>
</dbReference>
<evidence type="ECO:0000256" key="14">
    <source>
        <dbReference type="RuleBase" id="RU003971"/>
    </source>
</evidence>
<dbReference type="GO" id="GO:0006508">
    <property type="term" value="P:proteolysis"/>
    <property type="evidence" value="ECO:0007669"/>
    <property type="project" value="UniProtKB-KW"/>
</dbReference>
<feature type="compositionally biased region" description="Polar residues" evidence="15">
    <location>
        <begin position="1282"/>
        <end position="1297"/>
    </location>
</feature>
<dbReference type="Pfam" id="PF13855">
    <property type="entry name" value="LRR_8"/>
    <property type="match status" value="1"/>
</dbReference>
<keyword evidence="5" id="KW-0547">Nucleotide-binding</keyword>
<dbReference type="InterPro" id="IPR020859">
    <property type="entry name" value="ROC"/>
</dbReference>
<sequence>MKLVKWYMMGKETTLLTLDFTGRHLTPLPNELFDLNELEALRLDRNKDIQLSEKLIKLTNLKVLSLFECNLDTVPAVVMKLPQLKTLMLGNNRNIILPDEMSSLVNLSYLDLRSCELTSVPAVVMKLSQLKGLRLSCNKNIKLPDEMSSLVDITYLDLGSCDLDTLQPVVLKLLNLQTLDLSYNPLISIPEELDRLENIKGLQLRYCDLTTVPPAVLKLPQLEELDLGGNRRIHLPDELAGLTNIRVLKLNSTGMRTVPPVVWRLTQLEWLGLSYNLLQTLPAEVGQLTNVKHLDLFQCQLHTLPPEVGRLTQLERLGLRGNPLQTLPAEIGQLSNVKHLNLSHCQLHTLPPEVGRLTQLEWLNLCLNPLQKLPAEVGQLTNVKHLDLPCCQLSTLPLEVSGLTQLEWLDLSSNPLQTLPAEVGQLTNIKHLDLSYCQLHTLPPEVGRLTQLERLDLRSNPLQTLPAEIGQLTNVKHLDLSYFQLHTLPREVGRLTQLEWLNLSSNPLQMLPAEIGQLTNVKHLYLSNCELRTLPPEVEGMSQLERLNLRDNQLQTLPTEVGQLVSVNDLDVNGNPLIKPPAEVCRQGIHAIRQYFKELERSEEKVSARLKVVVLGEKMAGKTSLIQSLERGESSLTEEEDRTHCVEITQWAPDDDITFEVYDFGGHDVYHLTHQFFLTPDAFYLLLVNLQTYSCSEQSYTEAVGFWLDTLNARVPGAVVSLVGSKKDLCRSEDVKRKTSDIQERVKQQTLLVLPKTWVEFRQLVQNQGMIEVPEQADEIDYAEEMSPLGLIEQAINKQHWLAMADCARLGQLAGLSSDRLEPVLSYLQQVGTILRYTDIPELKDFVFHDPPALIEIFKDLFHHDTNELFSTPRFAHFTSAQLRAFQSDLCDRGLIQKEVMTCLLPTNINPDIIIALMQHFGLCFELQADGKPDPSKHTLEYKIPWYLQNEMPDELISVWPEDVPETQEQLQLMCDIRGFCPRGLFQRFSVGIHPLVKDRVDWKDGVMAYRHDYQVLVCSKPVADDTYITMATRGRLAQADEMWGVVHPLLEVLVQLLQEWPGVLYSLHVTCAHCIKAGLDNPHQYDLRDRTADDDRDVRCPRVKKTASTSADLVYRPNILSGPVVMTLKLCLLCLFNKDCYKMTSDPRGLALIISNTSFTDQTRNRLGGEKDLDRLRTICEKLKLQQEIREDLTAQQIEAAANDVSRRDHSDFDCFVLFLLSHGTEDGVQGTDGQHVSVDSIISSFQACQSLVGKPKLFFIQACRGADIDKGQERKDSFTEEGSSTSQAGTEASDGTTEATESPSPPTTAPATSAAPLESHDAGERTLPTASDRLVMHATVHGHVSWRNSNTGTWLIQVLADVITEHAETETLLEMLTRVNARVADFKTENQEYKQQPEVTHTLRKKLYFFPEAAVDQNP</sequence>
<dbReference type="SMART" id="SM00115">
    <property type="entry name" value="CASc"/>
    <property type="match status" value="1"/>
</dbReference>
<dbReference type="Pfam" id="PF23598">
    <property type="entry name" value="LRR_14"/>
    <property type="match status" value="1"/>
</dbReference>
<evidence type="ECO:0000259" key="18">
    <source>
        <dbReference type="PROSITE" id="PS51424"/>
    </source>
</evidence>
<dbReference type="OrthoDB" id="676979at2759"/>
<dbReference type="InterPro" id="IPR015917">
    <property type="entry name" value="Pept_C14A"/>
</dbReference>
<evidence type="ECO:0000256" key="3">
    <source>
        <dbReference type="ARBA" id="ARBA00022670"/>
    </source>
</evidence>
<evidence type="ECO:0000256" key="12">
    <source>
        <dbReference type="ARBA" id="ARBA00032455"/>
    </source>
</evidence>
<gene>
    <name evidence="19" type="primary">MFHAS1</name>
    <name evidence="19" type="ORF">BLAG_LOCUS3756</name>
</gene>
<keyword evidence="20" id="KW-1185">Reference proteome</keyword>
<dbReference type="EMBL" id="OV696696">
    <property type="protein sequence ID" value="CAH1239456.1"/>
    <property type="molecule type" value="Genomic_DNA"/>
</dbReference>
<dbReference type="Gene3D" id="3.40.50.300">
    <property type="entry name" value="P-loop containing nucleotide triphosphate hydrolases"/>
    <property type="match status" value="1"/>
</dbReference>
<dbReference type="FunFam" id="3.80.10.10:FF:002469">
    <property type="entry name" value="Uncharacterized protein"/>
    <property type="match status" value="1"/>
</dbReference>
<dbReference type="Pfam" id="PF00656">
    <property type="entry name" value="Peptidase_C14"/>
    <property type="match status" value="1"/>
</dbReference>
<dbReference type="SUPFAM" id="SSF52129">
    <property type="entry name" value="Caspase-like"/>
    <property type="match status" value="1"/>
</dbReference>
<dbReference type="Gene3D" id="3.80.10.10">
    <property type="entry name" value="Ribonuclease Inhibitor"/>
    <property type="match status" value="5"/>
</dbReference>
<keyword evidence="6" id="KW-0378">Hydrolase</keyword>
<dbReference type="InterPro" id="IPR027417">
    <property type="entry name" value="P-loop_NTPase"/>
</dbReference>
<evidence type="ECO:0000313" key="20">
    <source>
        <dbReference type="Proteomes" id="UP000838412"/>
    </source>
</evidence>
<dbReference type="PROSITE" id="PS01122">
    <property type="entry name" value="CASPASE_CYS"/>
    <property type="match status" value="1"/>
</dbReference>
<accession>A0A8J9VKC9</accession>
<dbReference type="PROSITE" id="PS50208">
    <property type="entry name" value="CASPASE_P20"/>
    <property type="match status" value="1"/>
</dbReference>
<feature type="domain" description="Roc" evidence="18">
    <location>
        <begin position="603"/>
        <end position="784"/>
    </location>
</feature>
<dbReference type="SUPFAM" id="SSF52058">
    <property type="entry name" value="L domain-like"/>
    <property type="match status" value="2"/>
</dbReference>
<dbReference type="InterPro" id="IPR001309">
    <property type="entry name" value="Pept_C14_p20"/>
</dbReference>
<dbReference type="PROSITE" id="PS01121">
    <property type="entry name" value="CASPASE_HIS"/>
    <property type="match status" value="1"/>
</dbReference>
<dbReference type="GO" id="GO:0009966">
    <property type="term" value="P:regulation of signal transduction"/>
    <property type="evidence" value="ECO:0007669"/>
    <property type="project" value="UniProtKB-ARBA"/>
</dbReference>
<dbReference type="InterPro" id="IPR050216">
    <property type="entry name" value="LRR_domain-containing"/>
</dbReference>
<protein>
    <recommendedName>
        <fullName evidence="13">Leucine-rich repeat and death domain-containing protein 1</fullName>
    </recommendedName>
    <alternativeName>
        <fullName evidence="9">Leucine-rich repeat protein SHOC-2</fullName>
    </alternativeName>
    <alternativeName>
        <fullName evidence="12">Protein soc-2 homolog</fullName>
    </alternativeName>
    <alternativeName>
        <fullName evidence="10 11">protein Sur-8 homolog</fullName>
    </alternativeName>
</protein>
<feature type="domain" description="Caspase family p20" evidence="17">
    <location>
        <begin position="1148"/>
        <end position="1269"/>
    </location>
</feature>
<evidence type="ECO:0000256" key="9">
    <source>
        <dbReference type="ARBA" id="ARBA00023907"/>
    </source>
</evidence>
<dbReference type="Gene3D" id="3.40.50.1460">
    <property type="match status" value="1"/>
</dbReference>
<evidence type="ECO:0000256" key="1">
    <source>
        <dbReference type="ARBA" id="ARBA00010134"/>
    </source>
</evidence>
<dbReference type="InterPro" id="IPR057263">
    <property type="entry name" value="COR-B"/>
</dbReference>
<dbReference type="Gene3D" id="3.30.70.1390">
    <property type="entry name" value="ROC domain from the Parkinson's disease-associated leucine-rich repeat kinase 2"/>
    <property type="match status" value="1"/>
</dbReference>
<evidence type="ECO:0000256" key="10">
    <source>
        <dbReference type="ARBA" id="ARBA00029588"/>
    </source>
</evidence>
<evidence type="ECO:0000256" key="11">
    <source>
        <dbReference type="ARBA" id="ARBA00029998"/>
    </source>
</evidence>
<name>A0A8J9VKC9_BRALA</name>
<dbReference type="PROSITE" id="PS51424">
    <property type="entry name" value="ROC"/>
    <property type="match status" value="1"/>
</dbReference>
<evidence type="ECO:0000256" key="5">
    <source>
        <dbReference type="ARBA" id="ARBA00022741"/>
    </source>
</evidence>
<keyword evidence="2" id="KW-0433">Leucine-rich repeat</keyword>
<dbReference type="GO" id="GO:0000166">
    <property type="term" value="F:nucleotide binding"/>
    <property type="evidence" value="ECO:0007669"/>
    <property type="project" value="UniProtKB-KW"/>
</dbReference>
<feature type="region of interest" description="Disordered" evidence="15">
    <location>
        <begin position="1273"/>
        <end position="1326"/>
    </location>
</feature>
<evidence type="ECO:0000259" key="17">
    <source>
        <dbReference type="PROSITE" id="PS50208"/>
    </source>
</evidence>
<evidence type="ECO:0000256" key="7">
    <source>
        <dbReference type="ARBA" id="ARBA00022807"/>
    </source>
</evidence>
<dbReference type="PROSITE" id="PS51450">
    <property type="entry name" value="LRR"/>
    <property type="match status" value="4"/>
</dbReference>
<dbReference type="GO" id="GO:0005737">
    <property type="term" value="C:cytoplasm"/>
    <property type="evidence" value="ECO:0007669"/>
    <property type="project" value="TreeGrafter"/>
</dbReference>
<dbReference type="PROSITE" id="PS50207">
    <property type="entry name" value="CASPASE_P10"/>
    <property type="match status" value="1"/>
</dbReference>
<dbReference type="InterPro" id="IPR016129">
    <property type="entry name" value="Caspase_his_AS"/>
</dbReference>
<dbReference type="GO" id="GO:0004197">
    <property type="term" value="F:cysteine-type endopeptidase activity"/>
    <property type="evidence" value="ECO:0007669"/>
    <property type="project" value="InterPro"/>
</dbReference>
<dbReference type="Proteomes" id="UP000838412">
    <property type="component" value="Chromosome 11"/>
</dbReference>
<dbReference type="InterPro" id="IPR002138">
    <property type="entry name" value="Pept_C14_p10"/>
</dbReference>
<evidence type="ECO:0000313" key="19">
    <source>
        <dbReference type="EMBL" id="CAH1239456.1"/>
    </source>
</evidence>
<dbReference type="InterPro" id="IPR032675">
    <property type="entry name" value="LRR_dom_sf"/>
</dbReference>
<evidence type="ECO:0000256" key="4">
    <source>
        <dbReference type="ARBA" id="ARBA00022737"/>
    </source>
</evidence>
<dbReference type="Pfam" id="PF00560">
    <property type="entry name" value="LRR_1"/>
    <property type="match status" value="2"/>
</dbReference>
<evidence type="ECO:0000256" key="15">
    <source>
        <dbReference type="SAM" id="MobiDB-lite"/>
    </source>
</evidence>
<evidence type="ECO:0000259" key="16">
    <source>
        <dbReference type="PROSITE" id="PS50207"/>
    </source>
</evidence>
<proteinExistence type="inferred from homology"/>
<dbReference type="CDD" id="cd00032">
    <property type="entry name" value="CASc"/>
    <property type="match status" value="1"/>
</dbReference>
<dbReference type="SMART" id="SM00364">
    <property type="entry name" value="LRR_BAC"/>
    <property type="match status" value="9"/>
</dbReference>
<dbReference type="PANTHER" id="PTHR48051">
    <property type="match status" value="1"/>
</dbReference>
<keyword evidence="8" id="KW-0865">Zymogen</keyword>
<keyword evidence="3" id="KW-0645">Protease</keyword>
<dbReference type="PANTHER" id="PTHR48051:SF54">
    <property type="entry name" value="LEUCINE-RICH REPEAT-CONTAINING PROTEIN"/>
    <property type="match status" value="1"/>
</dbReference>
<dbReference type="FunFam" id="3.80.10.10:FF:000307">
    <property type="entry name" value="Leucine-rich repeats and death domain-containing 1"/>
    <property type="match status" value="1"/>
</dbReference>
<dbReference type="SUPFAM" id="SSF52540">
    <property type="entry name" value="P-loop containing nucleoside triphosphate hydrolases"/>
    <property type="match status" value="1"/>
</dbReference>
<comment type="similarity">
    <text evidence="1 14">Belongs to the peptidase C14A family.</text>
</comment>
<feature type="domain" description="Caspase family p10" evidence="16">
    <location>
        <begin position="1325"/>
        <end position="1413"/>
    </location>
</feature>
<organism evidence="19 20">
    <name type="scientific">Branchiostoma lanceolatum</name>
    <name type="common">Common lancelet</name>
    <name type="synonym">Amphioxus lanceolatum</name>
    <dbReference type="NCBI Taxonomy" id="7740"/>
    <lineage>
        <taxon>Eukaryota</taxon>
        <taxon>Metazoa</taxon>
        <taxon>Chordata</taxon>
        <taxon>Cephalochordata</taxon>
        <taxon>Leptocardii</taxon>
        <taxon>Amphioxiformes</taxon>
        <taxon>Branchiostomatidae</taxon>
        <taxon>Branchiostoma</taxon>
    </lineage>
</organism>